<evidence type="ECO:0000256" key="2">
    <source>
        <dbReference type="SAM" id="MobiDB-lite"/>
    </source>
</evidence>
<organism evidence="3 4">
    <name type="scientific">Armillaria tabescens</name>
    <name type="common">Ringless honey mushroom</name>
    <name type="synonym">Agaricus tabescens</name>
    <dbReference type="NCBI Taxonomy" id="1929756"/>
    <lineage>
        <taxon>Eukaryota</taxon>
        <taxon>Fungi</taxon>
        <taxon>Dikarya</taxon>
        <taxon>Basidiomycota</taxon>
        <taxon>Agaricomycotina</taxon>
        <taxon>Agaricomycetes</taxon>
        <taxon>Agaricomycetidae</taxon>
        <taxon>Agaricales</taxon>
        <taxon>Marasmiineae</taxon>
        <taxon>Physalacriaceae</taxon>
        <taxon>Desarmillaria</taxon>
    </lineage>
</organism>
<dbReference type="GeneID" id="85349033"/>
<evidence type="ECO:0000313" key="3">
    <source>
        <dbReference type="EMBL" id="KAK0464393.1"/>
    </source>
</evidence>
<dbReference type="SUPFAM" id="SSF52047">
    <property type="entry name" value="RNI-like"/>
    <property type="match status" value="1"/>
</dbReference>
<gene>
    <name evidence="3" type="ORF">EV420DRAFT_1039833</name>
</gene>
<feature type="coiled-coil region" evidence="1">
    <location>
        <begin position="58"/>
        <end position="85"/>
    </location>
</feature>
<evidence type="ECO:0000313" key="4">
    <source>
        <dbReference type="Proteomes" id="UP001175211"/>
    </source>
</evidence>
<accession>A0AA39NFA3</accession>
<keyword evidence="4" id="KW-1185">Reference proteome</keyword>
<feature type="region of interest" description="Disordered" evidence="2">
    <location>
        <begin position="491"/>
        <end position="518"/>
    </location>
</feature>
<dbReference type="AlphaFoldDB" id="A0AA39NFA3"/>
<reference evidence="3" key="1">
    <citation type="submission" date="2023-06" db="EMBL/GenBank/DDBJ databases">
        <authorList>
            <consortium name="Lawrence Berkeley National Laboratory"/>
            <person name="Ahrendt S."/>
            <person name="Sahu N."/>
            <person name="Indic B."/>
            <person name="Wong-Bajracharya J."/>
            <person name="Merenyi Z."/>
            <person name="Ke H.-M."/>
            <person name="Monk M."/>
            <person name="Kocsube S."/>
            <person name="Drula E."/>
            <person name="Lipzen A."/>
            <person name="Balint B."/>
            <person name="Henrissat B."/>
            <person name="Andreopoulos B."/>
            <person name="Martin F.M."/>
            <person name="Harder C.B."/>
            <person name="Rigling D."/>
            <person name="Ford K.L."/>
            <person name="Foster G.D."/>
            <person name="Pangilinan J."/>
            <person name="Papanicolaou A."/>
            <person name="Barry K."/>
            <person name="LaButti K."/>
            <person name="Viragh M."/>
            <person name="Koriabine M."/>
            <person name="Yan M."/>
            <person name="Riley R."/>
            <person name="Champramary S."/>
            <person name="Plett K.L."/>
            <person name="Tsai I.J."/>
            <person name="Slot J."/>
            <person name="Sipos G."/>
            <person name="Plett J."/>
            <person name="Nagy L.G."/>
            <person name="Grigoriev I.V."/>
        </authorList>
    </citation>
    <scope>NUCLEOTIDE SEQUENCE</scope>
    <source>
        <strain evidence="3">CCBAS 213</strain>
    </source>
</reference>
<sequence>MSQASAEDSLSDWVPCTSCSCPNHRTPSFDILDEDVLSYEGDFTRLTHSNEPPAPGEAHALQSMLSKAEKRIALLESHIQQLDEMTERQRAVRESMAEECQRMRDLVRVRRGPLSAIRRLPAEVLTEIFRHTIEITPPKRWISANDSSHWEFQHKESPLWSIELVSKRWRDALLSHGKLWSNIIIQDVSNFKSRTPRELTRFALHLQRSRQYPLSLSLHCPGDAEDEDSIPGELFAFLVMASHRVETLHLYLRPSMLASFEPLHSAFRSLRTLIVLPNEFTDYPRLEAFQHTKNLRHVELWDVEMPLDEFSLPWNQITVYKNVNWGIGRQFGPPYEDTILLLSKMSNIVEFEIAYLCDFCRRGTPGPSVPLPVTCSQLSSLKLFVAKTSASIVLDVLLNDLVLPSLSSLDIDCQETEINAYNEGEQLFPAVLGLLCRSRCSLQELWFKHAQVDANDLLEVFRISPSLSCLEFVNVGQDAITDDILERLTLSSDSESQSDTESGCSKGTGEKEQGEKEEPEILVPCLSTFHLVTDASFENDTFVQMVLSRWSTSAVENGDSASCLQSVKLGWVGWDPGYDPEDVTEILSCLEPYRPEGCQLKVYFGSSDELLQEYVRDEWM</sequence>
<name>A0AA39NFA3_ARMTA</name>
<feature type="compositionally biased region" description="Low complexity" evidence="2">
    <location>
        <begin position="491"/>
        <end position="502"/>
    </location>
</feature>
<dbReference type="RefSeq" id="XP_060335514.1">
    <property type="nucleotide sequence ID" value="XM_060465485.1"/>
</dbReference>
<dbReference type="InterPro" id="IPR032675">
    <property type="entry name" value="LRR_dom_sf"/>
</dbReference>
<dbReference type="Proteomes" id="UP001175211">
    <property type="component" value="Unassembled WGS sequence"/>
</dbReference>
<evidence type="ECO:0008006" key="5">
    <source>
        <dbReference type="Google" id="ProtNLM"/>
    </source>
</evidence>
<proteinExistence type="predicted"/>
<dbReference type="EMBL" id="JAUEPS010000006">
    <property type="protein sequence ID" value="KAK0464393.1"/>
    <property type="molecule type" value="Genomic_DNA"/>
</dbReference>
<dbReference type="Gene3D" id="3.80.10.10">
    <property type="entry name" value="Ribonuclease Inhibitor"/>
    <property type="match status" value="1"/>
</dbReference>
<evidence type="ECO:0000256" key="1">
    <source>
        <dbReference type="SAM" id="Coils"/>
    </source>
</evidence>
<comment type="caution">
    <text evidence="3">The sequence shown here is derived from an EMBL/GenBank/DDBJ whole genome shotgun (WGS) entry which is preliminary data.</text>
</comment>
<protein>
    <recommendedName>
        <fullName evidence="5">F-box domain-containing protein</fullName>
    </recommendedName>
</protein>
<keyword evidence="1" id="KW-0175">Coiled coil</keyword>